<dbReference type="SUPFAM" id="SSF52833">
    <property type="entry name" value="Thioredoxin-like"/>
    <property type="match status" value="1"/>
</dbReference>
<dbReference type="AlphaFoldDB" id="A0A914CHL3"/>
<comment type="similarity">
    <text evidence="3">Belongs to the GST superfamily. Sigma family.</text>
</comment>
<dbReference type="InterPro" id="IPR036249">
    <property type="entry name" value="Thioredoxin-like_sf"/>
</dbReference>
<dbReference type="PANTHER" id="PTHR11571:SF224">
    <property type="entry name" value="HEMATOPOIETIC PROSTAGLANDIN D SYNTHASE"/>
    <property type="match status" value="1"/>
</dbReference>
<dbReference type="PROSITE" id="PS50405">
    <property type="entry name" value="GST_CTER"/>
    <property type="match status" value="1"/>
</dbReference>
<keyword evidence="8" id="KW-1185">Reference proteome</keyword>
<comment type="catalytic activity">
    <reaction evidence="4">
        <text>RX + glutathione = an S-substituted glutathione + a halide anion + H(+)</text>
        <dbReference type="Rhea" id="RHEA:16437"/>
        <dbReference type="ChEBI" id="CHEBI:15378"/>
        <dbReference type="ChEBI" id="CHEBI:16042"/>
        <dbReference type="ChEBI" id="CHEBI:17792"/>
        <dbReference type="ChEBI" id="CHEBI:57925"/>
        <dbReference type="ChEBI" id="CHEBI:90779"/>
        <dbReference type="EC" id="2.5.1.18"/>
    </reaction>
</comment>
<evidence type="ECO:0000313" key="8">
    <source>
        <dbReference type="Proteomes" id="UP000887540"/>
    </source>
</evidence>
<organism evidence="8 9">
    <name type="scientific">Acrobeloides nanus</name>
    <dbReference type="NCBI Taxonomy" id="290746"/>
    <lineage>
        <taxon>Eukaryota</taxon>
        <taxon>Metazoa</taxon>
        <taxon>Ecdysozoa</taxon>
        <taxon>Nematoda</taxon>
        <taxon>Chromadorea</taxon>
        <taxon>Rhabditida</taxon>
        <taxon>Tylenchina</taxon>
        <taxon>Cephalobomorpha</taxon>
        <taxon>Cephaloboidea</taxon>
        <taxon>Cephalobidae</taxon>
        <taxon>Acrobeloides</taxon>
    </lineage>
</organism>
<dbReference type="PROSITE" id="PS50404">
    <property type="entry name" value="GST_NTER"/>
    <property type="match status" value="1"/>
</dbReference>
<dbReference type="GO" id="GO:0005737">
    <property type="term" value="C:cytoplasm"/>
    <property type="evidence" value="ECO:0007669"/>
    <property type="project" value="UniProtKB-ARBA"/>
</dbReference>
<evidence type="ECO:0000256" key="4">
    <source>
        <dbReference type="ARBA" id="ARBA00047960"/>
    </source>
</evidence>
<dbReference type="Pfam" id="PF02798">
    <property type="entry name" value="GST_N"/>
    <property type="match status" value="1"/>
</dbReference>
<evidence type="ECO:0000259" key="6">
    <source>
        <dbReference type="PROSITE" id="PS50404"/>
    </source>
</evidence>
<dbReference type="Proteomes" id="UP000887540">
    <property type="component" value="Unplaced"/>
</dbReference>
<dbReference type="WBParaSite" id="ACRNAN_scaffold10469.g30842.t1">
    <property type="protein sequence ID" value="ACRNAN_scaffold10469.g30842.t1"/>
    <property type="gene ID" value="ACRNAN_scaffold10469.g30842"/>
</dbReference>
<dbReference type="Gene3D" id="3.40.30.10">
    <property type="entry name" value="Glutaredoxin"/>
    <property type="match status" value="1"/>
</dbReference>
<feature type="domain" description="GST N-terminal" evidence="6">
    <location>
        <begin position="1"/>
        <end position="60"/>
    </location>
</feature>
<dbReference type="InterPro" id="IPR010987">
    <property type="entry name" value="Glutathione-S-Trfase_C-like"/>
</dbReference>
<accession>A0A914CHL3</accession>
<dbReference type="InterPro" id="IPR004045">
    <property type="entry name" value="Glutathione_S-Trfase_N"/>
</dbReference>
<evidence type="ECO:0000256" key="3">
    <source>
        <dbReference type="ARBA" id="ARBA00038317"/>
    </source>
</evidence>
<dbReference type="InterPro" id="IPR004046">
    <property type="entry name" value="GST_C"/>
</dbReference>
<dbReference type="FunFam" id="1.20.1050.10:FF:000031">
    <property type="entry name" value="Glutathione S-Transferase"/>
    <property type="match status" value="1"/>
</dbReference>
<dbReference type="CDD" id="cd03192">
    <property type="entry name" value="GST_C_Sigma_like"/>
    <property type="match status" value="1"/>
</dbReference>
<sequence length="187" mass="21583">MIFQYAGQKFEDHRVSQQEWPTFKPKTPFGQLPVLEVDGKQLAQSFAVTRYLAKKFGLAGKDDWESAQLDSIADFQKDFENETRKYYLMMAGFASGDKEIAYKEIFNPAAEKHFPVLNKLLKESGSGFFGKSGPSWVDFYISDRVTTYNGFAPEFFKKHPEILAHADRIHNLPQLKDYIKSRKQTHI</sequence>
<protein>
    <recommendedName>
        <fullName evidence="1">glutathione transferase</fullName>
        <ecNumber evidence="1">2.5.1.18</ecNumber>
    </recommendedName>
    <alternativeName>
        <fullName evidence="5">GST class-sigma</fullName>
    </alternativeName>
</protein>
<feature type="domain" description="GST C-terminal" evidence="7">
    <location>
        <begin position="62"/>
        <end position="187"/>
    </location>
</feature>
<dbReference type="CDD" id="cd03039">
    <property type="entry name" value="GST_N_Sigma_like"/>
    <property type="match status" value="1"/>
</dbReference>
<evidence type="ECO:0000256" key="2">
    <source>
        <dbReference type="ARBA" id="ARBA00022679"/>
    </source>
</evidence>
<dbReference type="SFLD" id="SFLDS00019">
    <property type="entry name" value="Glutathione_Transferase_(cytos"/>
    <property type="match status" value="1"/>
</dbReference>
<dbReference type="InterPro" id="IPR050213">
    <property type="entry name" value="GST_superfamily"/>
</dbReference>
<dbReference type="Pfam" id="PF14497">
    <property type="entry name" value="GST_C_3"/>
    <property type="match status" value="1"/>
</dbReference>
<dbReference type="GO" id="GO:0006749">
    <property type="term" value="P:glutathione metabolic process"/>
    <property type="evidence" value="ECO:0007669"/>
    <property type="project" value="TreeGrafter"/>
</dbReference>
<dbReference type="EC" id="2.5.1.18" evidence="1"/>
<evidence type="ECO:0000256" key="1">
    <source>
        <dbReference type="ARBA" id="ARBA00012452"/>
    </source>
</evidence>
<dbReference type="Gene3D" id="1.20.1050.10">
    <property type="match status" value="1"/>
</dbReference>
<dbReference type="InterPro" id="IPR040079">
    <property type="entry name" value="Glutathione_S-Trfase"/>
</dbReference>
<proteinExistence type="inferred from homology"/>
<dbReference type="PANTHER" id="PTHR11571">
    <property type="entry name" value="GLUTATHIONE S-TRANSFERASE"/>
    <property type="match status" value="1"/>
</dbReference>
<dbReference type="InterPro" id="IPR036282">
    <property type="entry name" value="Glutathione-S-Trfase_C_sf"/>
</dbReference>
<evidence type="ECO:0000256" key="5">
    <source>
        <dbReference type="ARBA" id="ARBA00078118"/>
    </source>
</evidence>
<evidence type="ECO:0000313" key="9">
    <source>
        <dbReference type="WBParaSite" id="ACRNAN_scaffold10469.g30842.t1"/>
    </source>
</evidence>
<keyword evidence="2" id="KW-0808">Transferase</keyword>
<name>A0A914CHL3_9BILA</name>
<dbReference type="GO" id="GO:0004364">
    <property type="term" value="F:glutathione transferase activity"/>
    <property type="evidence" value="ECO:0007669"/>
    <property type="project" value="UniProtKB-EC"/>
</dbReference>
<dbReference type="SUPFAM" id="SSF47616">
    <property type="entry name" value="GST C-terminal domain-like"/>
    <property type="match status" value="1"/>
</dbReference>
<evidence type="ECO:0000259" key="7">
    <source>
        <dbReference type="PROSITE" id="PS50405"/>
    </source>
</evidence>
<reference evidence="9" key="1">
    <citation type="submission" date="2022-11" db="UniProtKB">
        <authorList>
            <consortium name="WormBaseParasite"/>
        </authorList>
    </citation>
    <scope>IDENTIFICATION</scope>
</reference>